<evidence type="ECO:0000313" key="1">
    <source>
        <dbReference type="EMBL" id="RMC33767.1"/>
    </source>
</evidence>
<dbReference type="Pfam" id="PF07505">
    <property type="entry name" value="DUF5131"/>
    <property type="match status" value="1"/>
</dbReference>
<gene>
    <name evidence="1" type="ORF">C9E81_15820</name>
</gene>
<dbReference type="InterPro" id="IPR011101">
    <property type="entry name" value="DUF5131"/>
</dbReference>
<evidence type="ECO:0000313" key="2">
    <source>
        <dbReference type="Proteomes" id="UP000273516"/>
    </source>
</evidence>
<dbReference type="RefSeq" id="WP_122113320.1">
    <property type="nucleotide sequence ID" value="NZ_QOKZ01000006.1"/>
</dbReference>
<accession>A0A3M0MR18</accession>
<keyword evidence="2" id="KW-1185">Reference proteome</keyword>
<organism evidence="1 2">
    <name type="scientific">Paracoccus alkanivorans</name>
    <dbReference type="NCBI Taxonomy" id="2116655"/>
    <lineage>
        <taxon>Bacteria</taxon>
        <taxon>Pseudomonadati</taxon>
        <taxon>Pseudomonadota</taxon>
        <taxon>Alphaproteobacteria</taxon>
        <taxon>Rhodobacterales</taxon>
        <taxon>Paracoccaceae</taxon>
        <taxon>Paracoccus</taxon>
    </lineage>
</organism>
<sequence length="342" mass="38640">MAENSKIEWTHHTFNPWIGCQKVGPGCDHCYAEAMMDTRYGRVEWGPHGERKCTSQANWRKPLAWDRAAAAAGERKRVFCASLADVFDNAVPTEWRRDLWELIVQTPNLDWMLLTKRPGNIANMLPVPFDFERLYPNVWLGCTVTDQAEADRDIPKLLAVPAAVRFLSMEPLLGQVDLRHWIGVQPILPGVSTHLSTDGYERQDIGGGIIDGLDLVIVGGESGPGARPIHPAWARSLRDQCQAASVAFHFKQWGEWAPGDAFGMTQDRPITDRWGNVSDWMRRYVVCGDDRADRLTAHSFTGHSTNLVYKVGKKRAGRLLDGRTWDEMPEVRHDRPRASVYL</sequence>
<dbReference type="OrthoDB" id="9787478at2"/>
<proteinExistence type="predicted"/>
<dbReference type="EMBL" id="QOKZ01000006">
    <property type="protein sequence ID" value="RMC33767.1"/>
    <property type="molecule type" value="Genomic_DNA"/>
</dbReference>
<dbReference type="Proteomes" id="UP000273516">
    <property type="component" value="Unassembled WGS sequence"/>
</dbReference>
<protein>
    <submittedName>
        <fullName evidence="1">Phage Gp37/Gp68 family protein</fullName>
    </submittedName>
</protein>
<comment type="caution">
    <text evidence="1">The sequence shown here is derived from an EMBL/GenBank/DDBJ whole genome shotgun (WGS) entry which is preliminary data.</text>
</comment>
<name>A0A3M0MR18_9RHOB</name>
<dbReference type="AlphaFoldDB" id="A0A3M0MR18"/>
<reference evidence="1 2" key="1">
    <citation type="submission" date="2018-07" db="EMBL/GenBank/DDBJ databases">
        <authorList>
            <person name="Zhang Y."/>
            <person name="Wang L."/>
            <person name="Ma S."/>
        </authorList>
    </citation>
    <scope>NUCLEOTIDE SEQUENCE [LARGE SCALE GENOMIC DNA]</scope>
    <source>
        <strain evidence="1 2">4-2</strain>
    </source>
</reference>